<dbReference type="InterPro" id="IPR050640">
    <property type="entry name" value="Bact_2-comp_sensor_kinase"/>
</dbReference>
<feature type="transmembrane region" description="Helical" evidence="2">
    <location>
        <begin position="16"/>
        <end position="33"/>
    </location>
</feature>
<dbReference type="PANTHER" id="PTHR34220:SF7">
    <property type="entry name" value="SENSOR HISTIDINE KINASE YPDA"/>
    <property type="match status" value="1"/>
</dbReference>
<feature type="domain" description="Signal transduction histidine kinase internal region" evidence="3">
    <location>
        <begin position="180"/>
        <end position="256"/>
    </location>
</feature>
<evidence type="ECO:0000313" key="5">
    <source>
        <dbReference type="Proteomes" id="UP000553459"/>
    </source>
</evidence>
<organism evidence="4 5">
    <name type="scientific">Elizabethkingia argenteiflava</name>
    <dbReference type="NCBI Taxonomy" id="2681556"/>
    <lineage>
        <taxon>Bacteria</taxon>
        <taxon>Pseudomonadati</taxon>
        <taxon>Bacteroidota</taxon>
        <taxon>Flavobacteriia</taxon>
        <taxon>Flavobacteriales</taxon>
        <taxon>Weeksellaceae</taxon>
        <taxon>Elizabethkingia</taxon>
    </lineage>
</organism>
<gene>
    <name evidence="4" type="ORF">GNY06_01205</name>
</gene>
<dbReference type="InterPro" id="IPR010559">
    <property type="entry name" value="Sig_transdc_His_kin_internal"/>
</dbReference>
<proteinExistence type="predicted"/>
<keyword evidence="4" id="KW-0808">Transferase</keyword>
<feature type="coiled-coil region" evidence="1">
    <location>
        <begin position="161"/>
        <end position="188"/>
    </location>
</feature>
<comment type="caution">
    <text evidence="4">The sequence shown here is derived from an EMBL/GenBank/DDBJ whole genome shotgun (WGS) entry which is preliminary data.</text>
</comment>
<dbReference type="Pfam" id="PF06580">
    <property type="entry name" value="His_kinase"/>
    <property type="match status" value="1"/>
</dbReference>
<sequence>MTAKNKKLLYGLKKRTLIWITAFLFFYIFSYLINPFSYKELINKPWLYIFEDVLWALLFSIMLSEVSIFIDNYLDKKISWHTRSMKRLMTQSLLQIVGSIIFVIILHLIFSQSRESLGKIDYREEITFLGQWLASNIGISLIISAINTGDYLLENWKKTALEATQHQLKASEHKRAAMAAELQTLKLQIDPHFIFNNLSVLSELILEDQQLGYEYAESLAKVYRYLLINSKQDSITLEEELQFLNSYIYLITKRVGAGVKFDISINKEYSKLFLPPLALQFLVENALKHNKTSKTNPLQIKIYTTDDQYLVVYNSLLPLINKAYSAGFGIQNILHRFEFLGDKQPVIQQTEKEFMAKIPLYESQ</sequence>
<name>A0A845PT14_9FLAO</name>
<evidence type="ECO:0000313" key="4">
    <source>
        <dbReference type="EMBL" id="NAW50066.1"/>
    </source>
</evidence>
<keyword evidence="5" id="KW-1185">Reference proteome</keyword>
<dbReference type="EMBL" id="JAAABJ010000158">
    <property type="protein sequence ID" value="NAW50066.1"/>
    <property type="molecule type" value="Genomic_DNA"/>
</dbReference>
<keyword evidence="4" id="KW-0418">Kinase</keyword>
<evidence type="ECO:0000259" key="3">
    <source>
        <dbReference type="Pfam" id="PF06580"/>
    </source>
</evidence>
<dbReference type="GO" id="GO:0000155">
    <property type="term" value="F:phosphorelay sensor kinase activity"/>
    <property type="evidence" value="ECO:0007669"/>
    <property type="project" value="InterPro"/>
</dbReference>
<protein>
    <submittedName>
        <fullName evidence="4">Histidine kinase</fullName>
    </submittedName>
</protein>
<keyword evidence="2" id="KW-1133">Transmembrane helix</keyword>
<keyword evidence="2" id="KW-0812">Transmembrane</keyword>
<dbReference type="PANTHER" id="PTHR34220">
    <property type="entry name" value="SENSOR HISTIDINE KINASE YPDA"/>
    <property type="match status" value="1"/>
</dbReference>
<dbReference type="AlphaFoldDB" id="A0A845PT14"/>
<feature type="transmembrane region" description="Helical" evidence="2">
    <location>
        <begin position="53"/>
        <end position="71"/>
    </location>
</feature>
<feature type="transmembrane region" description="Helical" evidence="2">
    <location>
        <begin position="92"/>
        <end position="110"/>
    </location>
</feature>
<keyword evidence="1" id="KW-0175">Coiled coil</keyword>
<evidence type="ECO:0000256" key="1">
    <source>
        <dbReference type="SAM" id="Coils"/>
    </source>
</evidence>
<evidence type="ECO:0000256" key="2">
    <source>
        <dbReference type="SAM" id="Phobius"/>
    </source>
</evidence>
<reference evidence="4 5" key="1">
    <citation type="submission" date="2019-11" db="EMBL/GenBank/DDBJ databases">
        <title>Characterization of Elizabethkingia argenteiflava sp. nov., isolated from inner surface of Soybean Pods.</title>
        <authorList>
            <person name="Mo S."/>
        </authorList>
    </citation>
    <scope>NUCLEOTIDE SEQUENCE [LARGE SCALE GENOMIC DNA]</scope>
    <source>
        <strain evidence="4 5">YB22</strain>
    </source>
</reference>
<accession>A0A845PT14</accession>
<dbReference type="GO" id="GO:0016020">
    <property type="term" value="C:membrane"/>
    <property type="evidence" value="ECO:0007669"/>
    <property type="project" value="InterPro"/>
</dbReference>
<keyword evidence="2" id="KW-0472">Membrane</keyword>
<dbReference type="Proteomes" id="UP000553459">
    <property type="component" value="Unassembled WGS sequence"/>
</dbReference>